<dbReference type="SUPFAM" id="SSF81321">
    <property type="entry name" value="Family A G protein-coupled receptor-like"/>
    <property type="match status" value="1"/>
</dbReference>
<evidence type="ECO:0000256" key="8">
    <source>
        <dbReference type="SAM" id="Phobius"/>
    </source>
</evidence>
<dbReference type="GO" id="GO:0016020">
    <property type="term" value="C:membrane"/>
    <property type="evidence" value="ECO:0007669"/>
    <property type="project" value="UniProtKB-SubCell"/>
</dbReference>
<proteinExistence type="predicted"/>
<keyword evidence="11" id="KW-1185">Reference proteome</keyword>
<feature type="transmembrane region" description="Helical" evidence="8">
    <location>
        <begin position="138"/>
        <end position="158"/>
    </location>
</feature>
<dbReference type="AlphaFoldDB" id="A0A9D4E3M5"/>
<evidence type="ECO:0000256" key="6">
    <source>
        <dbReference type="ARBA" id="ARBA00023170"/>
    </source>
</evidence>
<keyword evidence="6" id="KW-0675">Receptor</keyword>
<comment type="caution">
    <text evidence="10">The sequence shown here is derived from an EMBL/GenBank/DDBJ whole genome shotgun (WGS) entry which is preliminary data.</text>
</comment>
<keyword evidence="2 8" id="KW-0812">Transmembrane</keyword>
<sequence length="371" mass="41974">MTGVNDSNFFLVEYNKQKTIQNMPVIVLILSVCYVGALCNAVSFNFYRKSRKMRASNFLLASLSFVDCCACLCLSLNTIALFKTATFESEYLCKLINFTGNASVAVSVLLVFLIGVDRFFTMYLNATKLKLTLTWTKLLNVGCYIVGLINAIPDYFLADTVDFDVIFKTNFTLTIKHCTDSRDYESIRKSNSCMKVSLCVAIAVCLIVMYSLIARKVNISAHRRDVSLQRTPRNLQDCTVAGNDFDRQTACDFPTDGNAIDLSIAEHDSAKSNDNPRVQKRRSTNPTLGKRITFMAFLMTLVSIVSLTPYCVIKFALSIQKYDFSLGMNLLYHTYVFNNFANPFVIGYCNTKFRAYGKGLLFRMCMKRFEH</sequence>
<evidence type="ECO:0000256" key="2">
    <source>
        <dbReference type="ARBA" id="ARBA00022692"/>
    </source>
</evidence>
<dbReference type="PROSITE" id="PS50262">
    <property type="entry name" value="G_PROTEIN_RECEP_F1_2"/>
    <property type="match status" value="1"/>
</dbReference>
<evidence type="ECO:0000256" key="4">
    <source>
        <dbReference type="ARBA" id="ARBA00023040"/>
    </source>
</evidence>
<keyword evidence="3 8" id="KW-1133">Transmembrane helix</keyword>
<gene>
    <name evidence="10" type="ORF">DPMN_174574</name>
</gene>
<dbReference type="InterPro" id="IPR017452">
    <property type="entry name" value="GPCR_Rhodpsn_7TM"/>
</dbReference>
<feature type="transmembrane region" description="Helical" evidence="8">
    <location>
        <begin position="102"/>
        <end position="126"/>
    </location>
</feature>
<dbReference type="PROSITE" id="PS00237">
    <property type="entry name" value="G_PROTEIN_RECEP_F1_1"/>
    <property type="match status" value="1"/>
</dbReference>
<organism evidence="10 11">
    <name type="scientific">Dreissena polymorpha</name>
    <name type="common">Zebra mussel</name>
    <name type="synonym">Mytilus polymorpha</name>
    <dbReference type="NCBI Taxonomy" id="45954"/>
    <lineage>
        <taxon>Eukaryota</taxon>
        <taxon>Metazoa</taxon>
        <taxon>Spiralia</taxon>
        <taxon>Lophotrochozoa</taxon>
        <taxon>Mollusca</taxon>
        <taxon>Bivalvia</taxon>
        <taxon>Autobranchia</taxon>
        <taxon>Heteroconchia</taxon>
        <taxon>Euheterodonta</taxon>
        <taxon>Imparidentia</taxon>
        <taxon>Neoheterodontei</taxon>
        <taxon>Myida</taxon>
        <taxon>Dreissenoidea</taxon>
        <taxon>Dreissenidae</taxon>
        <taxon>Dreissena</taxon>
    </lineage>
</organism>
<feature type="transmembrane region" description="Helical" evidence="8">
    <location>
        <begin position="58"/>
        <end position="82"/>
    </location>
</feature>
<comment type="subcellular location">
    <subcellularLocation>
        <location evidence="1">Membrane</location>
        <topology evidence="1">Multi-pass membrane protein</topology>
    </subcellularLocation>
</comment>
<reference evidence="10" key="1">
    <citation type="journal article" date="2019" name="bioRxiv">
        <title>The Genome of the Zebra Mussel, Dreissena polymorpha: A Resource for Invasive Species Research.</title>
        <authorList>
            <person name="McCartney M.A."/>
            <person name="Auch B."/>
            <person name="Kono T."/>
            <person name="Mallez S."/>
            <person name="Zhang Y."/>
            <person name="Obille A."/>
            <person name="Becker A."/>
            <person name="Abrahante J.E."/>
            <person name="Garbe J."/>
            <person name="Badalamenti J.P."/>
            <person name="Herman A."/>
            <person name="Mangelson H."/>
            <person name="Liachko I."/>
            <person name="Sullivan S."/>
            <person name="Sone E.D."/>
            <person name="Koren S."/>
            <person name="Silverstein K.A.T."/>
            <person name="Beckman K.B."/>
            <person name="Gohl D.M."/>
        </authorList>
    </citation>
    <scope>NUCLEOTIDE SEQUENCE</scope>
    <source>
        <strain evidence="10">Duluth1</strain>
        <tissue evidence="10">Whole animal</tissue>
    </source>
</reference>
<dbReference type="Proteomes" id="UP000828390">
    <property type="component" value="Unassembled WGS sequence"/>
</dbReference>
<protein>
    <recommendedName>
        <fullName evidence="9">G-protein coupled receptors family 1 profile domain-containing protein</fullName>
    </recommendedName>
</protein>
<dbReference type="InterPro" id="IPR000276">
    <property type="entry name" value="GPCR_Rhodpsn"/>
</dbReference>
<dbReference type="PANTHER" id="PTHR24238">
    <property type="entry name" value="G-PROTEIN COUPLED RECEPTOR"/>
    <property type="match status" value="1"/>
</dbReference>
<dbReference type="EMBL" id="JAIWYP010000009">
    <property type="protein sequence ID" value="KAH3773217.1"/>
    <property type="molecule type" value="Genomic_DNA"/>
</dbReference>
<evidence type="ECO:0000313" key="11">
    <source>
        <dbReference type="Proteomes" id="UP000828390"/>
    </source>
</evidence>
<feature type="transmembrane region" description="Helical" evidence="8">
    <location>
        <begin position="194"/>
        <end position="214"/>
    </location>
</feature>
<evidence type="ECO:0000256" key="5">
    <source>
        <dbReference type="ARBA" id="ARBA00023136"/>
    </source>
</evidence>
<feature type="domain" description="G-protein coupled receptors family 1 profile" evidence="9">
    <location>
        <begin position="39"/>
        <end position="346"/>
    </location>
</feature>
<reference evidence="10" key="2">
    <citation type="submission" date="2020-11" db="EMBL/GenBank/DDBJ databases">
        <authorList>
            <person name="McCartney M.A."/>
            <person name="Auch B."/>
            <person name="Kono T."/>
            <person name="Mallez S."/>
            <person name="Becker A."/>
            <person name="Gohl D.M."/>
            <person name="Silverstein K.A.T."/>
            <person name="Koren S."/>
            <person name="Bechman K.B."/>
            <person name="Herman A."/>
            <person name="Abrahante J.E."/>
            <person name="Garbe J."/>
        </authorList>
    </citation>
    <scope>NUCLEOTIDE SEQUENCE</scope>
    <source>
        <strain evidence="10">Duluth1</strain>
        <tissue evidence="10">Whole animal</tissue>
    </source>
</reference>
<evidence type="ECO:0000256" key="7">
    <source>
        <dbReference type="ARBA" id="ARBA00023224"/>
    </source>
</evidence>
<evidence type="ECO:0000313" key="10">
    <source>
        <dbReference type="EMBL" id="KAH3773217.1"/>
    </source>
</evidence>
<dbReference type="PANTHER" id="PTHR24238:SF47">
    <property type="entry name" value="ECDYSTEROIDS_DOPAMINE RECEPTOR-RELATED"/>
    <property type="match status" value="1"/>
</dbReference>
<feature type="transmembrane region" description="Helical" evidence="8">
    <location>
        <begin position="292"/>
        <end position="310"/>
    </location>
</feature>
<accession>A0A9D4E3M5</accession>
<dbReference type="Gene3D" id="1.20.1070.10">
    <property type="entry name" value="Rhodopsin 7-helix transmembrane proteins"/>
    <property type="match status" value="1"/>
</dbReference>
<keyword evidence="5 8" id="KW-0472">Membrane</keyword>
<feature type="transmembrane region" description="Helical" evidence="8">
    <location>
        <begin position="25"/>
        <end position="46"/>
    </location>
</feature>
<evidence type="ECO:0000256" key="1">
    <source>
        <dbReference type="ARBA" id="ARBA00004141"/>
    </source>
</evidence>
<name>A0A9D4E3M5_DREPO</name>
<keyword evidence="4" id="KW-0297">G-protein coupled receptor</keyword>
<dbReference type="GO" id="GO:0004930">
    <property type="term" value="F:G protein-coupled receptor activity"/>
    <property type="evidence" value="ECO:0007669"/>
    <property type="project" value="UniProtKB-KW"/>
</dbReference>
<feature type="transmembrane region" description="Helical" evidence="8">
    <location>
        <begin position="330"/>
        <end position="349"/>
    </location>
</feature>
<evidence type="ECO:0000259" key="9">
    <source>
        <dbReference type="PROSITE" id="PS50262"/>
    </source>
</evidence>
<dbReference type="CDD" id="cd00637">
    <property type="entry name" value="7tm_classA_rhodopsin-like"/>
    <property type="match status" value="1"/>
</dbReference>
<keyword evidence="7" id="KW-0807">Transducer</keyword>
<evidence type="ECO:0000256" key="3">
    <source>
        <dbReference type="ARBA" id="ARBA00022989"/>
    </source>
</evidence>